<dbReference type="Pfam" id="PF13749">
    <property type="entry name" value="HATPase_c_4"/>
    <property type="match status" value="1"/>
</dbReference>
<dbReference type="Pfam" id="PF04326">
    <property type="entry name" value="SLFN_AlbA_2"/>
    <property type="match status" value="1"/>
</dbReference>
<dbReference type="Proteomes" id="UP001228690">
    <property type="component" value="Chromosome"/>
</dbReference>
<dbReference type="Gene3D" id="3.30.565.60">
    <property type="match status" value="1"/>
</dbReference>
<dbReference type="InterPro" id="IPR038475">
    <property type="entry name" value="RecG_C_sf"/>
</dbReference>
<dbReference type="PANTHER" id="PTHR30595:SF6">
    <property type="entry name" value="SCHLAFEN ALBA-2 DOMAIN-CONTAINING PROTEIN"/>
    <property type="match status" value="1"/>
</dbReference>
<dbReference type="EMBL" id="CP123443">
    <property type="protein sequence ID" value="WGK68401.1"/>
    <property type="molecule type" value="Genomic_DNA"/>
</dbReference>
<reference evidence="3 4" key="1">
    <citation type="submission" date="2023-04" db="EMBL/GenBank/DDBJ databases">
        <title>Spirochaete genome identified in red abalone sample constitutes a novel genus.</title>
        <authorList>
            <person name="Sharma S.P."/>
            <person name="Purcell C.M."/>
            <person name="Hyde J.R."/>
            <person name="Severin A.J."/>
        </authorList>
    </citation>
    <scope>NUCLEOTIDE SEQUENCE [LARGE SCALE GENOMIC DNA]</scope>
    <source>
        <strain evidence="3 4">SP-2023</strain>
    </source>
</reference>
<protein>
    <submittedName>
        <fullName evidence="3">DNA binding domain-containing protein</fullName>
    </submittedName>
</protein>
<evidence type="ECO:0000256" key="1">
    <source>
        <dbReference type="SAM" id="MobiDB-lite"/>
    </source>
</evidence>
<proteinExistence type="predicted"/>
<organism evidence="3 4">
    <name type="scientific">Candidatus Haliotispira prima</name>
    <dbReference type="NCBI Taxonomy" id="3034016"/>
    <lineage>
        <taxon>Bacteria</taxon>
        <taxon>Pseudomonadati</taxon>
        <taxon>Spirochaetota</taxon>
        <taxon>Spirochaetia</taxon>
        <taxon>Spirochaetales</taxon>
        <taxon>Spirochaetaceae</taxon>
        <taxon>Candidatus Haliotispira</taxon>
    </lineage>
</organism>
<feature type="region of interest" description="Disordered" evidence="1">
    <location>
        <begin position="1"/>
        <end position="20"/>
    </location>
</feature>
<name>A0ABY8MEN9_9SPIO</name>
<accession>A0ABY8MEN9</accession>
<gene>
    <name evidence="3" type="ORF">P0082_07885</name>
</gene>
<evidence type="ECO:0000313" key="3">
    <source>
        <dbReference type="EMBL" id="WGK68401.1"/>
    </source>
</evidence>
<dbReference type="InterPro" id="IPR007421">
    <property type="entry name" value="Schlafen_AlbA_2_dom"/>
</dbReference>
<dbReference type="RefSeq" id="WP_326926578.1">
    <property type="nucleotide sequence ID" value="NZ_CP123443.1"/>
</dbReference>
<dbReference type="PANTHER" id="PTHR30595">
    <property type="entry name" value="GLPR-RELATED TRANSCRIPTIONAL REPRESSOR"/>
    <property type="match status" value="1"/>
</dbReference>
<sequence length="376" mass="42095">MINKQELSERLSTGEDSSTEFKTSLGNLESIAGEITAFLNFQGGWLIFGVDDEGAAVGLKPDEKKSILQQLDNVMQDHIRPAVSLTISNVLLNEKLLIVVEVEQGQGIYSTKQGRYYIRAGTAKREMRREEIERKALTLRPAYPDELPIEPYDDEKLNRPELKAYIGTRGFELSSATPEQRFDALRRMNLAGNDGQINVAGALLFYKEMYRAGFEIKAVAYPGTDSGDTFTDKATISGNLARQYKQAESFLFRNLPQRPVDGFNTSKLAIAKEALQEVLVNALIHRDYGITSPVRILVFSDRLEIVSPGGLPNHLDTDKIKNGTNISRNPTLSGHAHHILPYSGIGTGIQRILKHHPDTRFEDKRDDFIFLVTMKL</sequence>
<keyword evidence="4" id="KW-1185">Reference proteome</keyword>
<evidence type="ECO:0000313" key="4">
    <source>
        <dbReference type="Proteomes" id="UP001228690"/>
    </source>
</evidence>
<feature type="domain" description="Schlafen AlbA-2" evidence="2">
    <location>
        <begin position="15"/>
        <end position="127"/>
    </location>
</feature>
<dbReference type="InterPro" id="IPR038461">
    <property type="entry name" value="Schlafen_AlbA_2_dom_sf"/>
</dbReference>
<evidence type="ECO:0000259" key="2">
    <source>
        <dbReference type="Pfam" id="PF04326"/>
    </source>
</evidence>
<feature type="compositionally biased region" description="Basic and acidic residues" evidence="1">
    <location>
        <begin position="1"/>
        <end position="13"/>
    </location>
</feature>
<dbReference type="Gene3D" id="3.30.950.30">
    <property type="entry name" value="Schlafen, AAA domain"/>
    <property type="match status" value="1"/>
</dbReference>